<name>A0AAV7DSW5_ARIFI</name>
<evidence type="ECO:0000256" key="4">
    <source>
        <dbReference type="ARBA" id="ARBA00022640"/>
    </source>
</evidence>
<feature type="compositionally biased region" description="Polar residues" evidence="9">
    <location>
        <begin position="190"/>
        <end position="219"/>
    </location>
</feature>
<dbReference type="EMBL" id="JAINDJ010000008">
    <property type="protein sequence ID" value="KAG9439680.1"/>
    <property type="molecule type" value="Genomic_DNA"/>
</dbReference>
<feature type="compositionally biased region" description="Basic residues" evidence="9">
    <location>
        <begin position="246"/>
        <end position="255"/>
    </location>
</feature>
<evidence type="ECO:0000256" key="3">
    <source>
        <dbReference type="ARBA" id="ARBA00022528"/>
    </source>
</evidence>
<dbReference type="InterPro" id="IPR029056">
    <property type="entry name" value="Ribokinase-like"/>
</dbReference>
<evidence type="ECO:0000256" key="2">
    <source>
        <dbReference type="ARBA" id="ARBA00010688"/>
    </source>
</evidence>
<evidence type="ECO:0000256" key="8">
    <source>
        <dbReference type="ARBA" id="ARBA00058434"/>
    </source>
</evidence>
<feature type="domain" description="Carbohydrate kinase PfkB" evidence="10">
    <location>
        <begin position="326"/>
        <end position="626"/>
    </location>
</feature>
<dbReference type="PANTHER" id="PTHR43085:SF2">
    <property type="entry name" value="FRUCTOKINASE-LIKE 2, CHLOROPLASTIC"/>
    <property type="match status" value="1"/>
</dbReference>
<gene>
    <name evidence="11" type="ORF">H6P81_019845</name>
</gene>
<evidence type="ECO:0000256" key="6">
    <source>
        <dbReference type="ARBA" id="ARBA00022777"/>
    </source>
</evidence>
<dbReference type="GO" id="GO:0009658">
    <property type="term" value="P:chloroplast organization"/>
    <property type="evidence" value="ECO:0007669"/>
    <property type="project" value="TreeGrafter"/>
</dbReference>
<dbReference type="GO" id="GO:0009662">
    <property type="term" value="P:etioplast organization"/>
    <property type="evidence" value="ECO:0007669"/>
    <property type="project" value="TreeGrafter"/>
</dbReference>
<keyword evidence="4" id="KW-0934">Plastid</keyword>
<keyword evidence="12" id="KW-1185">Reference proteome</keyword>
<reference evidence="11 12" key="1">
    <citation type="submission" date="2021-07" db="EMBL/GenBank/DDBJ databases">
        <title>The Aristolochia fimbriata genome: insights into angiosperm evolution, floral development and chemical biosynthesis.</title>
        <authorList>
            <person name="Jiao Y."/>
        </authorList>
    </citation>
    <scope>NUCLEOTIDE SEQUENCE [LARGE SCALE GENOMIC DNA]</scope>
    <source>
        <strain evidence="11">IBCAS-2021</strain>
        <tissue evidence="11">Leaf</tissue>
    </source>
</reference>
<dbReference type="InterPro" id="IPR011611">
    <property type="entry name" value="PfkB_dom"/>
</dbReference>
<sequence>MASLSFANSLSLSRWQSNCPVLFASRFLDIQGLRFERKLSLRAASKKIVGKSQVKASSREETSNARKGVAKTTRRAPRRTKKKGPDASVDMSEVSDAEKEVFSDTEQNSTIVGSSEEPQKALRKSRSRKKATSGPFKESSVPQEVSDTESDVTSDTEQDRYTVVASDEEPKKTLRKRRISKKASGETPADGNTSEVVSDTESNISEAEQGSTMGITSGTEPKKAERKSRKKAIQSDEGVNNEKKAAQKMRSRRKVNMGDESDSEDVSDNEKPLFAEDWIKEQLLSQCGNEDISFTYAWPPLICCFGAVQYAFLPSGRPADRIIDREMHELKKDVLWAPSEFVRAPGGPASHVALILASLGARVEFMGKVGDDEYGQTLLYHLNTNGVQTRSIKVDKSKPTGLSYMKIRRRGDLKMTTSKPPAEDCLLSSEINIDVLKEAKMFYFNSSSLLDKSLRSTTLQAIEISKHFGGSIFFDLNLPLPLWNSSEETKTFIKEAWDHADFIEVTKQELEFLCGITPTENFNTNDSDKSKFVHYKPEIVKQLWHNKLKVLFVTNGTSKIHFYTETDHSFVQGMEDAPITPFTCDMSASGDAIVAAFMRMLTIQPELATDKGYLQHTIKYASNCGSVEQWIVGRVRGFPLKEGVQPNGVKSITEREWRTVGPVSS</sequence>
<comment type="subcellular location">
    <subcellularLocation>
        <location evidence="1">Plastid</location>
        <location evidence="1">Chloroplast</location>
    </subcellularLocation>
</comment>
<keyword evidence="6" id="KW-0418">Kinase</keyword>
<dbReference type="AlphaFoldDB" id="A0AAV7DSW5"/>
<protein>
    <recommendedName>
        <fullName evidence="10">Carbohydrate kinase PfkB domain-containing protein</fullName>
    </recommendedName>
</protein>
<dbReference type="GO" id="GO:0016301">
    <property type="term" value="F:kinase activity"/>
    <property type="evidence" value="ECO:0007669"/>
    <property type="project" value="UniProtKB-KW"/>
</dbReference>
<keyword evidence="7" id="KW-0809">Transit peptide</keyword>
<evidence type="ECO:0000256" key="9">
    <source>
        <dbReference type="SAM" id="MobiDB-lite"/>
    </source>
</evidence>
<dbReference type="Pfam" id="PF00294">
    <property type="entry name" value="PfkB"/>
    <property type="match status" value="1"/>
</dbReference>
<dbReference type="FunFam" id="3.40.1190.20:FF:000021">
    <property type="entry name" value="Fructokinase-like 2, chloroplastic"/>
    <property type="match status" value="1"/>
</dbReference>
<keyword evidence="3" id="KW-0150">Chloroplast</keyword>
<proteinExistence type="inferred from homology"/>
<dbReference type="GO" id="GO:0042793">
    <property type="term" value="P:plastid transcription"/>
    <property type="evidence" value="ECO:0007669"/>
    <property type="project" value="UniProtKB-ARBA"/>
</dbReference>
<evidence type="ECO:0000259" key="10">
    <source>
        <dbReference type="Pfam" id="PF00294"/>
    </source>
</evidence>
<evidence type="ECO:0000313" key="11">
    <source>
        <dbReference type="EMBL" id="KAG9439680.1"/>
    </source>
</evidence>
<dbReference type="Proteomes" id="UP000825729">
    <property type="component" value="Unassembled WGS sequence"/>
</dbReference>
<accession>A0AAV7DSW5</accession>
<evidence type="ECO:0000256" key="1">
    <source>
        <dbReference type="ARBA" id="ARBA00004229"/>
    </source>
</evidence>
<evidence type="ECO:0000313" key="12">
    <source>
        <dbReference type="Proteomes" id="UP000825729"/>
    </source>
</evidence>
<dbReference type="InterPro" id="IPR050306">
    <property type="entry name" value="PfkB_Carbo_kinase"/>
</dbReference>
<organism evidence="11 12">
    <name type="scientific">Aristolochia fimbriata</name>
    <name type="common">White veined hardy Dutchman's pipe vine</name>
    <dbReference type="NCBI Taxonomy" id="158543"/>
    <lineage>
        <taxon>Eukaryota</taxon>
        <taxon>Viridiplantae</taxon>
        <taxon>Streptophyta</taxon>
        <taxon>Embryophyta</taxon>
        <taxon>Tracheophyta</taxon>
        <taxon>Spermatophyta</taxon>
        <taxon>Magnoliopsida</taxon>
        <taxon>Magnoliidae</taxon>
        <taxon>Piperales</taxon>
        <taxon>Aristolochiaceae</taxon>
        <taxon>Aristolochia</taxon>
    </lineage>
</organism>
<dbReference type="GO" id="GO:0042644">
    <property type="term" value="C:chloroplast nucleoid"/>
    <property type="evidence" value="ECO:0007669"/>
    <property type="project" value="TreeGrafter"/>
</dbReference>
<feature type="region of interest" description="Disordered" evidence="9">
    <location>
        <begin position="50"/>
        <end position="269"/>
    </location>
</feature>
<evidence type="ECO:0000256" key="5">
    <source>
        <dbReference type="ARBA" id="ARBA00022679"/>
    </source>
</evidence>
<comment type="similarity">
    <text evidence="2">Belongs to the carbohydrate kinase PfkB family.</text>
</comment>
<dbReference type="CDD" id="cd01167">
    <property type="entry name" value="bac_FRK"/>
    <property type="match status" value="1"/>
</dbReference>
<comment type="caution">
    <text evidence="11">The sequence shown here is derived from an EMBL/GenBank/DDBJ whole genome shotgun (WGS) entry which is preliminary data.</text>
</comment>
<evidence type="ECO:0000256" key="7">
    <source>
        <dbReference type="ARBA" id="ARBA00022946"/>
    </source>
</evidence>
<feature type="compositionally biased region" description="Basic residues" evidence="9">
    <location>
        <begin position="68"/>
        <end position="82"/>
    </location>
</feature>
<feature type="compositionally biased region" description="Basic residues" evidence="9">
    <location>
        <begin position="121"/>
        <end position="131"/>
    </location>
</feature>
<keyword evidence="5" id="KW-0808">Transferase</keyword>
<dbReference type="Gene3D" id="3.40.1190.20">
    <property type="match status" value="1"/>
</dbReference>
<dbReference type="PANTHER" id="PTHR43085">
    <property type="entry name" value="HEXOKINASE FAMILY MEMBER"/>
    <property type="match status" value="1"/>
</dbReference>
<feature type="compositionally biased region" description="Acidic residues" evidence="9">
    <location>
        <begin position="146"/>
        <end position="156"/>
    </location>
</feature>
<comment type="function">
    <text evidence="8">Required for proper chloroplast development, most likely through regulating plastid-encoded polymerase (PEP) dependent chloroplast transcription. Acts as a component of the transcriptionally active plastid chromosome that is required for plastid gene expression.</text>
</comment>
<feature type="compositionally biased region" description="Polar residues" evidence="9">
    <location>
        <begin position="104"/>
        <end position="113"/>
    </location>
</feature>
<dbReference type="SUPFAM" id="SSF53613">
    <property type="entry name" value="Ribokinase-like"/>
    <property type="match status" value="1"/>
</dbReference>